<name>S4MFU1_9ACTN</name>
<evidence type="ECO:0000256" key="1">
    <source>
        <dbReference type="SAM" id="MobiDB-lite"/>
    </source>
</evidence>
<feature type="compositionally biased region" description="Basic residues" evidence="1">
    <location>
        <begin position="1"/>
        <end position="12"/>
    </location>
</feature>
<protein>
    <submittedName>
        <fullName evidence="2">Uncharacterized protein</fullName>
    </submittedName>
</protein>
<dbReference type="EMBL" id="AOPY01001462">
    <property type="protein sequence ID" value="EPJ38328.1"/>
    <property type="molecule type" value="Genomic_DNA"/>
</dbReference>
<comment type="caution">
    <text evidence="2">The sequence shown here is derived from an EMBL/GenBank/DDBJ whole genome shotgun (WGS) entry which is preliminary data.</text>
</comment>
<reference evidence="2 3" key="1">
    <citation type="submission" date="2013-02" db="EMBL/GenBank/DDBJ databases">
        <title>Draft Genome Sequence of Streptomyces afghaniensis, Which Produces Compounds of the Julimycin B-Complex.</title>
        <authorList>
            <person name="Gruening B.A."/>
            <person name="Praeg A."/>
            <person name="Erxleben A."/>
            <person name="Guenther S."/>
            <person name="Fiedler H.-P."/>
            <person name="Goodfellow M."/>
            <person name="Mueller M."/>
        </authorList>
    </citation>
    <scope>NUCLEOTIDE SEQUENCE [LARGE SCALE GENOMIC DNA]</scope>
    <source>
        <strain evidence="2 3">772</strain>
    </source>
</reference>
<feature type="region of interest" description="Disordered" evidence="1">
    <location>
        <begin position="1"/>
        <end position="26"/>
    </location>
</feature>
<gene>
    <name evidence="2" type="ORF">STAFG_4589</name>
</gene>
<organism evidence="2 3">
    <name type="scientific">Streptomyces afghaniensis 772</name>
    <dbReference type="NCBI Taxonomy" id="1283301"/>
    <lineage>
        <taxon>Bacteria</taxon>
        <taxon>Bacillati</taxon>
        <taxon>Actinomycetota</taxon>
        <taxon>Actinomycetes</taxon>
        <taxon>Kitasatosporales</taxon>
        <taxon>Streptomycetaceae</taxon>
        <taxon>Streptomyces</taxon>
    </lineage>
</organism>
<dbReference type="AlphaFoldDB" id="S4MFU1"/>
<evidence type="ECO:0000313" key="3">
    <source>
        <dbReference type="Proteomes" id="UP000015001"/>
    </source>
</evidence>
<proteinExistence type="predicted"/>
<keyword evidence="3" id="KW-1185">Reference proteome</keyword>
<dbReference type="Proteomes" id="UP000015001">
    <property type="component" value="Unassembled WGS sequence"/>
</dbReference>
<sequence>MWVARPHSRYRRPTASANAHAPEGTSWGLRATRSFTSI</sequence>
<dbReference type="HOGENOM" id="CLU_3333325_0_0_11"/>
<evidence type="ECO:0000313" key="2">
    <source>
        <dbReference type="EMBL" id="EPJ38328.1"/>
    </source>
</evidence>
<accession>S4MFU1</accession>
<dbReference type="PATRIC" id="fig|1283301.3.peg.4561"/>